<evidence type="ECO:0000256" key="3">
    <source>
        <dbReference type="SAM" id="Coils"/>
    </source>
</evidence>
<keyword evidence="2" id="KW-0067">ATP-binding</keyword>
<evidence type="ECO:0000313" key="6">
    <source>
        <dbReference type="EMBL" id="GAA3618374.1"/>
    </source>
</evidence>
<feature type="region of interest" description="Disordered" evidence="4">
    <location>
        <begin position="245"/>
        <end position="267"/>
    </location>
</feature>
<feature type="compositionally biased region" description="Polar residues" evidence="4">
    <location>
        <begin position="257"/>
        <end position="267"/>
    </location>
</feature>
<proteinExistence type="predicted"/>
<dbReference type="Gene3D" id="3.40.50.300">
    <property type="entry name" value="P-loop containing nucleotide triphosphate hydrolases"/>
    <property type="match status" value="1"/>
</dbReference>
<dbReference type="InterPro" id="IPR032675">
    <property type="entry name" value="LRR_dom_sf"/>
</dbReference>
<name>A0ABP6ZS61_9ACTN</name>
<dbReference type="Pfam" id="PF05729">
    <property type="entry name" value="NACHT"/>
    <property type="match status" value="1"/>
</dbReference>
<dbReference type="RefSeq" id="WP_231480799.1">
    <property type="nucleotide sequence ID" value="NZ_BAAAZO010000006.1"/>
</dbReference>
<keyword evidence="1" id="KW-0547">Nucleotide-binding</keyword>
<evidence type="ECO:0000259" key="5">
    <source>
        <dbReference type="PROSITE" id="PS50837"/>
    </source>
</evidence>
<sequence>MAIIEGLLLDIGTEVLMRMVEVRGSKYIKSGKIADLLSQGLSIRDGRKAERQLQMVAEEVTEKLEHFIEVEARGVPENELEAMLQCVLSSFRNEDLDLQAMIKSDLDAVTIEKLVLSSADPILKSATLDPRAEAVFTLVVRECSNYLIELATALPSLQGPAFREVLQRETQLLEMSREILNRLPESEADNQNDLDDEFELKYRRAIARKWDHLLLFGIQLDEYTSSRYPLTVAYISLSGTTESDLAVEGSGGPEGETCTTSASTETNPQNLAGDEADRLEYSIAESPRFLIKGEAGSGKTTLLQWLAVGCVRRSFEEEKLSSLNNLIPVLLQLRLFVGKQLPNAEELVKSTLPMLANHEPAGWMKRQLDRSRVIFLIDGLDEFPETQRHDFEDWISEIDGLYPDCRIVITSRPAAVINGWRERLGYSETELLPMTPTDIDSFISHWHEAVRVQGANEEESKELREYENELKRRVATTPSIRSLATSPLLCAMLCALNRDRKTQLPEDRLELYRISLETLLDRRDVERKISTNSVKLNYQQKLLILQDLALWMAQSDQSDADIPSAQARLAVKLAVIRKISYSPSQLLQYLILRSGVIREPSAGRIDFIHRTFLEYLAAREIVEQEQVPLLLHKSGDDQWREVIVLASGHSNGRQRADLINGLLDLGNKDEKSRHRLHLLAVACLETATELDKNVERAVNKVMRSLVPPQNYTDARALASAGDLASSLLSKTPTMTATVAAACIRALGLIGTPKALEKLAAFGNDNRKTVSKELVRAWSNFPLDSYADQVMSKFRSDFEVSDIDQVGALKDHATSGKLKFLAPFGQSIDFSVIEGYRGRIEINARHVQVSNADVLCSLGQLEALDLTRTSGIEDFAFLEGLERLTRLRLSNLNVSNVENLPPALRNLVLLATNSLSSLNGLEKVPNLNFLQIASHALTDAASVSSLRNLRGVVILASPDHCPEVSFTTQQLTSWVHLNYITMNNWDWLRARPRVISLNNVKGEAPSWPEETHRLGSLTLMRSPWDLQTLQIPNHIENLRIERTPVSDLSWLPSRVTSLTLAYCSDLRDLDGLERIQGLRELAIGPHDDLVSLAAVNNVEGLRSLRIDSDLLDRLGEVLRDDLVVRRVRTRKPEQAAQTST</sequence>
<reference evidence="7" key="1">
    <citation type="journal article" date="2019" name="Int. J. Syst. Evol. Microbiol.">
        <title>The Global Catalogue of Microorganisms (GCM) 10K type strain sequencing project: providing services to taxonomists for standard genome sequencing and annotation.</title>
        <authorList>
            <consortium name="The Broad Institute Genomics Platform"/>
            <consortium name="The Broad Institute Genome Sequencing Center for Infectious Disease"/>
            <person name="Wu L."/>
            <person name="Ma J."/>
        </authorList>
    </citation>
    <scope>NUCLEOTIDE SEQUENCE [LARGE SCALE GENOMIC DNA]</scope>
    <source>
        <strain evidence="7">JCM 16902</strain>
    </source>
</reference>
<dbReference type="PANTHER" id="PTHR46844:SF1">
    <property type="entry name" value="SLR5058 PROTEIN"/>
    <property type="match status" value="1"/>
</dbReference>
<dbReference type="Proteomes" id="UP001501074">
    <property type="component" value="Unassembled WGS sequence"/>
</dbReference>
<keyword evidence="3" id="KW-0175">Coiled coil</keyword>
<feature type="coiled-coil region" evidence="3">
    <location>
        <begin position="449"/>
        <end position="476"/>
    </location>
</feature>
<protein>
    <recommendedName>
        <fullName evidence="5">NACHT domain-containing protein</fullName>
    </recommendedName>
</protein>
<organism evidence="6 7">
    <name type="scientific">Kineosporia mesophila</name>
    <dbReference type="NCBI Taxonomy" id="566012"/>
    <lineage>
        <taxon>Bacteria</taxon>
        <taxon>Bacillati</taxon>
        <taxon>Actinomycetota</taxon>
        <taxon>Actinomycetes</taxon>
        <taxon>Kineosporiales</taxon>
        <taxon>Kineosporiaceae</taxon>
        <taxon>Kineosporia</taxon>
    </lineage>
</organism>
<evidence type="ECO:0000256" key="1">
    <source>
        <dbReference type="ARBA" id="ARBA00022741"/>
    </source>
</evidence>
<dbReference type="SUPFAM" id="SSF52058">
    <property type="entry name" value="L domain-like"/>
    <property type="match status" value="1"/>
</dbReference>
<dbReference type="PROSITE" id="PS50837">
    <property type="entry name" value="NACHT"/>
    <property type="match status" value="1"/>
</dbReference>
<dbReference type="SUPFAM" id="SSF52540">
    <property type="entry name" value="P-loop containing nucleoside triphosphate hydrolases"/>
    <property type="match status" value="1"/>
</dbReference>
<dbReference type="InterPro" id="IPR027417">
    <property type="entry name" value="P-loop_NTPase"/>
</dbReference>
<gene>
    <name evidence="6" type="ORF">GCM10022223_38910</name>
</gene>
<dbReference type="Gene3D" id="3.80.10.10">
    <property type="entry name" value="Ribonuclease Inhibitor"/>
    <property type="match status" value="1"/>
</dbReference>
<evidence type="ECO:0000313" key="7">
    <source>
        <dbReference type="Proteomes" id="UP001501074"/>
    </source>
</evidence>
<evidence type="ECO:0000256" key="4">
    <source>
        <dbReference type="SAM" id="MobiDB-lite"/>
    </source>
</evidence>
<dbReference type="EMBL" id="BAAAZO010000006">
    <property type="protein sequence ID" value="GAA3618374.1"/>
    <property type="molecule type" value="Genomic_DNA"/>
</dbReference>
<feature type="domain" description="NACHT" evidence="5">
    <location>
        <begin position="287"/>
        <end position="623"/>
    </location>
</feature>
<dbReference type="PANTHER" id="PTHR46844">
    <property type="entry name" value="SLR5058 PROTEIN"/>
    <property type="match status" value="1"/>
</dbReference>
<accession>A0ABP6ZS61</accession>
<keyword evidence="7" id="KW-1185">Reference proteome</keyword>
<dbReference type="Pfam" id="PF22733">
    <property type="entry name" value="NNH1"/>
    <property type="match status" value="1"/>
</dbReference>
<evidence type="ECO:0000256" key="2">
    <source>
        <dbReference type="ARBA" id="ARBA00022840"/>
    </source>
</evidence>
<dbReference type="InterPro" id="IPR007111">
    <property type="entry name" value="NACHT_NTPase"/>
</dbReference>
<dbReference type="InterPro" id="IPR054547">
    <property type="entry name" value="NNH1"/>
</dbReference>
<comment type="caution">
    <text evidence="6">The sequence shown here is derived from an EMBL/GenBank/DDBJ whole genome shotgun (WGS) entry which is preliminary data.</text>
</comment>